<dbReference type="EMBL" id="LAZR01029841">
    <property type="protein sequence ID" value="KKL58395.1"/>
    <property type="molecule type" value="Genomic_DNA"/>
</dbReference>
<comment type="caution">
    <text evidence="2">The sequence shown here is derived from an EMBL/GenBank/DDBJ whole genome shotgun (WGS) entry which is preliminary data.</text>
</comment>
<feature type="domain" description="HNH nuclease" evidence="1">
    <location>
        <begin position="24"/>
        <end position="67"/>
    </location>
</feature>
<dbReference type="InterPro" id="IPR003615">
    <property type="entry name" value="HNH_nuc"/>
</dbReference>
<sequence length="234" mass="26296">MRLIVLGWDDADWDDDTEDRMVQLVHRVVWRLSFGPIPDGVLVLHTCHIPPCIEITHLYLGDHSTNMEDMTRAGNHRNSMKTHCPQGHPYDEANTYTRAGYRYCRTCQSENHSKYIQIPTPEEIAQARAASLDPSNPRSFAALTNEAVARRRNVESRLATAAGVPLHVWLSPDFNSDSGAKEVKARATELGVWEHHIAETGIHPLPDGQTCSCPARHIPETSTPYQIPETTEKD</sequence>
<accession>A0A0F9FM90</accession>
<reference evidence="2" key="1">
    <citation type="journal article" date="2015" name="Nature">
        <title>Complex archaea that bridge the gap between prokaryotes and eukaryotes.</title>
        <authorList>
            <person name="Spang A."/>
            <person name="Saw J.H."/>
            <person name="Jorgensen S.L."/>
            <person name="Zaremba-Niedzwiedzka K."/>
            <person name="Martijn J."/>
            <person name="Lind A.E."/>
            <person name="van Eijk R."/>
            <person name="Schleper C."/>
            <person name="Guy L."/>
            <person name="Ettema T.J."/>
        </authorList>
    </citation>
    <scope>NUCLEOTIDE SEQUENCE</scope>
</reference>
<proteinExistence type="predicted"/>
<dbReference type="AlphaFoldDB" id="A0A0F9FM90"/>
<protein>
    <recommendedName>
        <fullName evidence="1">HNH nuclease domain-containing protein</fullName>
    </recommendedName>
</protein>
<evidence type="ECO:0000313" key="2">
    <source>
        <dbReference type="EMBL" id="KKL58395.1"/>
    </source>
</evidence>
<dbReference type="InterPro" id="IPR044925">
    <property type="entry name" value="His-Me_finger_sf"/>
</dbReference>
<dbReference type="SUPFAM" id="SSF54060">
    <property type="entry name" value="His-Me finger endonucleases"/>
    <property type="match status" value="1"/>
</dbReference>
<evidence type="ECO:0000259" key="1">
    <source>
        <dbReference type="Pfam" id="PF13392"/>
    </source>
</evidence>
<name>A0A0F9FM90_9ZZZZ</name>
<gene>
    <name evidence="2" type="ORF">LCGC14_2225790</name>
</gene>
<organism evidence="2">
    <name type="scientific">marine sediment metagenome</name>
    <dbReference type="NCBI Taxonomy" id="412755"/>
    <lineage>
        <taxon>unclassified sequences</taxon>
        <taxon>metagenomes</taxon>
        <taxon>ecological metagenomes</taxon>
    </lineage>
</organism>
<dbReference type="Pfam" id="PF13392">
    <property type="entry name" value="HNH_3"/>
    <property type="match status" value="1"/>
</dbReference>